<proteinExistence type="predicted"/>
<dbReference type="EMBL" id="MT903349">
    <property type="protein sequence ID" value="QOJ45418.1"/>
    <property type="molecule type" value="Genomic_DNA"/>
</dbReference>
<dbReference type="AlphaFoldDB" id="A0A7L9CVW4"/>
<name>A0A7L9CVW4_SCOTI</name>
<geneLocation type="mitochondrion" evidence="2"/>
<keyword evidence="1" id="KW-1133">Transmembrane helix</keyword>
<keyword evidence="2" id="KW-0496">Mitochondrion</keyword>
<evidence type="ECO:0000256" key="1">
    <source>
        <dbReference type="SAM" id="Phobius"/>
    </source>
</evidence>
<organism evidence="2">
    <name type="scientific">Scorpiops tibetanus</name>
    <name type="common">Scorpion</name>
    <dbReference type="NCBI Taxonomy" id="500600"/>
    <lineage>
        <taxon>Eukaryota</taxon>
        <taxon>Metazoa</taxon>
        <taxon>Ecdysozoa</taxon>
        <taxon>Arthropoda</taxon>
        <taxon>Chelicerata</taxon>
        <taxon>Arachnida</taxon>
        <taxon>Scorpiones</taxon>
        <taxon>Iurida</taxon>
        <taxon>Chactoidea</taxon>
        <taxon>Euscorpiidae</taxon>
        <taxon>Scorpiopinae</taxon>
        <taxon>Scorpiopini</taxon>
        <taxon>Scorpiops</taxon>
    </lineage>
</organism>
<accession>A0A7L9CVW4</accession>
<feature type="transmembrane region" description="Helical" evidence="1">
    <location>
        <begin position="44"/>
        <end position="65"/>
    </location>
</feature>
<keyword evidence="1" id="KW-0472">Membrane</keyword>
<gene>
    <name evidence="2" type="primary">nad6</name>
</gene>
<evidence type="ECO:0000313" key="2">
    <source>
        <dbReference type="EMBL" id="QOJ45418.1"/>
    </source>
</evidence>
<protein>
    <submittedName>
        <fullName evidence="2">NADH dehydrogenase subunit 6</fullName>
    </submittedName>
</protein>
<reference evidence="2" key="1">
    <citation type="submission" date="2020-08" db="EMBL/GenBank/DDBJ databases">
        <title>The complete mitochondrial genome of Scorpiops tibetanus.</title>
        <authorList>
            <person name="Xiang L."/>
            <person name="Zheng H."/>
        </authorList>
    </citation>
    <scope>NUCLEOTIDE SEQUENCE</scope>
</reference>
<feature type="transmembrane region" description="Helical" evidence="1">
    <location>
        <begin position="109"/>
        <end position="130"/>
    </location>
</feature>
<keyword evidence="1" id="KW-0812">Transmembrane</keyword>
<feature type="transmembrane region" description="Helical" evidence="1">
    <location>
        <begin position="77"/>
        <end position="97"/>
    </location>
</feature>
<sequence length="145" mass="16680">MFGLMMLMFFGFMMSFHPLIMGLFLMISTSLVAFSTYFIFSFSWYSYIMILVFLGGMLILFIYIASLASNETMSFKISYLLFGMILLLIPTSDWVMVKGENVVNKIYNFIPISMITLFLASYLLLTFIAITKIVSVEMGPLREYS</sequence>